<reference evidence="3" key="1">
    <citation type="journal article" date="2022" name="Int. J. Mol. Sci.">
        <title>Draft Genome of Tanacetum Coccineum: Genomic Comparison of Closely Related Tanacetum-Family Plants.</title>
        <authorList>
            <person name="Yamashiro T."/>
            <person name="Shiraishi A."/>
            <person name="Nakayama K."/>
            <person name="Satake H."/>
        </authorList>
    </citation>
    <scope>NUCLEOTIDE SEQUENCE</scope>
</reference>
<dbReference type="InterPro" id="IPR057670">
    <property type="entry name" value="SH3_retrovirus"/>
</dbReference>
<reference evidence="3" key="2">
    <citation type="submission" date="2022-01" db="EMBL/GenBank/DDBJ databases">
        <authorList>
            <person name="Yamashiro T."/>
            <person name="Shiraishi A."/>
            <person name="Satake H."/>
            <person name="Nakayama K."/>
        </authorList>
    </citation>
    <scope>NUCLEOTIDE SEQUENCE</scope>
</reference>
<evidence type="ECO:0000313" key="3">
    <source>
        <dbReference type="EMBL" id="GJS89680.1"/>
    </source>
</evidence>
<keyword evidence="4" id="KW-1185">Reference proteome</keyword>
<gene>
    <name evidence="3" type="ORF">Tco_0772316</name>
</gene>
<dbReference type="Proteomes" id="UP001151760">
    <property type="component" value="Unassembled WGS sequence"/>
</dbReference>
<dbReference type="PANTHER" id="PTHR42648">
    <property type="entry name" value="TRANSPOSASE, PUTATIVE-RELATED"/>
    <property type="match status" value="1"/>
</dbReference>
<dbReference type="Pfam" id="PF25597">
    <property type="entry name" value="SH3_retrovirus"/>
    <property type="match status" value="1"/>
</dbReference>
<organism evidence="3 4">
    <name type="scientific">Tanacetum coccineum</name>
    <dbReference type="NCBI Taxonomy" id="301880"/>
    <lineage>
        <taxon>Eukaryota</taxon>
        <taxon>Viridiplantae</taxon>
        <taxon>Streptophyta</taxon>
        <taxon>Embryophyta</taxon>
        <taxon>Tracheophyta</taxon>
        <taxon>Spermatophyta</taxon>
        <taxon>Magnoliopsida</taxon>
        <taxon>eudicotyledons</taxon>
        <taxon>Gunneridae</taxon>
        <taxon>Pentapetalae</taxon>
        <taxon>asterids</taxon>
        <taxon>campanulids</taxon>
        <taxon>Asterales</taxon>
        <taxon>Asteraceae</taxon>
        <taxon>Asteroideae</taxon>
        <taxon>Anthemideae</taxon>
        <taxon>Anthemidinae</taxon>
        <taxon>Tanacetum</taxon>
    </lineage>
</organism>
<dbReference type="PROSITE" id="PS50994">
    <property type="entry name" value="INTEGRASE"/>
    <property type="match status" value="1"/>
</dbReference>
<dbReference type="InterPro" id="IPR036397">
    <property type="entry name" value="RNaseH_sf"/>
</dbReference>
<evidence type="ECO:0000259" key="2">
    <source>
        <dbReference type="PROSITE" id="PS50994"/>
    </source>
</evidence>
<dbReference type="InterPro" id="IPR025724">
    <property type="entry name" value="GAG-pre-integrase_dom"/>
</dbReference>
<feature type="domain" description="Integrase catalytic" evidence="2">
    <location>
        <begin position="262"/>
        <end position="425"/>
    </location>
</feature>
<evidence type="ECO:0000313" key="4">
    <source>
        <dbReference type="Proteomes" id="UP001151760"/>
    </source>
</evidence>
<dbReference type="CDD" id="cd09272">
    <property type="entry name" value="RNase_HI_RT_Ty1"/>
    <property type="match status" value="1"/>
</dbReference>
<name>A0ABQ4ZKY8_9ASTR</name>
<dbReference type="InterPro" id="IPR012337">
    <property type="entry name" value="RNaseH-like_sf"/>
</dbReference>
<accession>A0ABQ4ZKY8</accession>
<feature type="compositionally biased region" description="Pro residues" evidence="1">
    <location>
        <begin position="190"/>
        <end position="203"/>
    </location>
</feature>
<dbReference type="SUPFAM" id="SSF53098">
    <property type="entry name" value="Ribonuclease H-like"/>
    <property type="match status" value="1"/>
</dbReference>
<dbReference type="Pfam" id="PF13976">
    <property type="entry name" value="gag_pre-integrs"/>
    <property type="match status" value="1"/>
</dbReference>
<proteinExistence type="predicted"/>
<dbReference type="EMBL" id="BQNB010011368">
    <property type="protein sequence ID" value="GJS89680.1"/>
    <property type="molecule type" value="Genomic_DNA"/>
</dbReference>
<sequence length="821" mass="93908">MDWYRNLWIVLSVEDKLPYLEQPIPAMPVPPTGQVIPPDVLNTHTAWVKASKEIIGLMLMTMDPEIQKTLEHLGAFDMLKELKTFYIDNLERLGHSMTQNLSVSLILVSLRKEYDGFVQKYNMHSMGKTMTELHAMLKLHEQTLPPKEVAPALHAIRAGRIQKNQKKKSHKAAKGNQGKGKAKMGYAPVQVPPFAPKPKNPPTPKKDNLAKDAICHQCGKDDIYEIDLSSSNTNDSSMYAVRNKRAKLNLDSALLWHYHLGHISKKRIKKLQHDGLLDSTDIKSFKKYVSCMSGKMARKPYSHQVERAKDLLGLIRTDEVEYQLGKTIKSLCSNHKGEYISQEFLDHLRDHGIIAHRTPPYMPQHNGVSGRRYRTFLDMVRSMMSQTTLPKSFRDYALESAACILNMVPTKKVDKTPYKVWHGQALKLSYLKVWGCEALAKRDTITKPDKLEPRSIKCIFVGYPKETTGYSFYYPPKNKVFVARNAEFLENSLIDQEANDDQEIDEPQSDINTIHRSIRTRRPTDRLFLYVDAEKHELEDLGEPANYKAALLDPESDKRINAKNVEMQSMKDNEVWELVDLPPNGKTVNIRAIRILIAIAVFYDYEIWKMDVKTAFLNGYLNEEILHGNSKRGMIPMQEKLKFSKSQGASTPAEKQRMQNIPYASAVGSIMYAVRCTRTDVVFAQNITSRFQQNPGEVHWTTVKNILKYLRNTKDMFLVYGDADDMKSQTGYVFILNRGVVDWKSTKQIKEPISMYCDNTRAITIAKDHGVTKGARHFRAKVHYLRETIEMGDVKIEVDTNDNLADPFTKALAFPKHAELT</sequence>
<dbReference type="InterPro" id="IPR001584">
    <property type="entry name" value="Integrase_cat-core"/>
</dbReference>
<dbReference type="InterPro" id="IPR039537">
    <property type="entry name" value="Retrotran_Ty1/copia-like"/>
</dbReference>
<evidence type="ECO:0000256" key="1">
    <source>
        <dbReference type="SAM" id="MobiDB-lite"/>
    </source>
</evidence>
<dbReference type="Gene3D" id="3.30.420.10">
    <property type="entry name" value="Ribonuclease H-like superfamily/Ribonuclease H"/>
    <property type="match status" value="1"/>
</dbReference>
<feature type="compositionally biased region" description="Basic residues" evidence="1">
    <location>
        <begin position="163"/>
        <end position="173"/>
    </location>
</feature>
<dbReference type="PANTHER" id="PTHR42648:SF27">
    <property type="entry name" value="RNA-DIRECTED DNA POLYMERASE"/>
    <property type="match status" value="1"/>
</dbReference>
<protein>
    <submittedName>
        <fullName evidence="3">Retrotransposon protein, putative, ty1-copia subclass</fullName>
    </submittedName>
</protein>
<feature type="region of interest" description="Disordered" evidence="1">
    <location>
        <begin position="160"/>
        <end position="208"/>
    </location>
</feature>
<comment type="caution">
    <text evidence="3">The sequence shown here is derived from an EMBL/GenBank/DDBJ whole genome shotgun (WGS) entry which is preliminary data.</text>
</comment>